<evidence type="ECO:0000313" key="7">
    <source>
        <dbReference type="Proteomes" id="UP000815846"/>
    </source>
</evidence>
<dbReference type="InterPro" id="IPR041561">
    <property type="entry name" value="PglD_N"/>
</dbReference>
<sequence length="208" mass="21631">MNKKLAVIGASGHGKVIAELAEILGYQVTFFDDAYPNIVQVEHWPIAGDFNALLTHKTDFCGAVVAIGNANIRQTITAKLQQAEILTPTLIHPTASVSKYAEINSGCVVMAGAVVNAFSSIGESCIINSNAVVEHDCQLGDFVHICPNSALAGGVSVGSKSWVGIGSQVKQLISIGENSLIGAGSTVIKNIPDNVTAFGSPAMVIKNN</sequence>
<dbReference type="Proteomes" id="UP000815846">
    <property type="component" value="Unassembled WGS sequence"/>
</dbReference>
<dbReference type="CDD" id="cd03360">
    <property type="entry name" value="LbH_AT_putative"/>
    <property type="match status" value="1"/>
</dbReference>
<dbReference type="NCBIfam" id="TIGR03570">
    <property type="entry name" value="NeuD_NnaD"/>
    <property type="match status" value="1"/>
</dbReference>
<comment type="caution">
    <text evidence="6">The sequence shown here is derived from an EMBL/GenBank/DDBJ whole genome shotgun (WGS) entry which is preliminary data.</text>
</comment>
<keyword evidence="7" id="KW-1185">Reference proteome</keyword>
<dbReference type="InterPro" id="IPR018357">
    <property type="entry name" value="Hexapep_transf_CS"/>
</dbReference>
<dbReference type="Gene3D" id="3.40.50.20">
    <property type="match status" value="1"/>
</dbReference>
<dbReference type="PROSITE" id="PS00101">
    <property type="entry name" value="HEXAPEP_TRANSFERASES"/>
    <property type="match status" value="1"/>
</dbReference>
<proteinExistence type="inferred from homology"/>
<dbReference type="Pfam" id="PF00132">
    <property type="entry name" value="Hexapep"/>
    <property type="match status" value="1"/>
</dbReference>
<dbReference type="RefSeq" id="WP_101345406.1">
    <property type="nucleotide sequence ID" value="NZ_PJAI02000011.1"/>
</dbReference>
<dbReference type="EMBL" id="PJAI02000011">
    <property type="protein sequence ID" value="TYK65321.1"/>
    <property type="molecule type" value="Genomic_DNA"/>
</dbReference>
<dbReference type="InterPro" id="IPR020019">
    <property type="entry name" value="AcTrfase_PglD-like"/>
</dbReference>
<dbReference type="PANTHER" id="PTHR43300:SF7">
    <property type="entry name" value="UDP-N-ACETYLBACILLOSAMINE N-ACETYLTRANSFERASE"/>
    <property type="match status" value="1"/>
</dbReference>
<keyword evidence="2" id="KW-0808">Transferase</keyword>
<evidence type="ECO:0000256" key="4">
    <source>
        <dbReference type="ARBA" id="ARBA00023315"/>
    </source>
</evidence>
<evidence type="ECO:0000256" key="1">
    <source>
        <dbReference type="ARBA" id="ARBA00007274"/>
    </source>
</evidence>
<dbReference type="InterPro" id="IPR011004">
    <property type="entry name" value="Trimer_LpxA-like_sf"/>
</dbReference>
<gene>
    <name evidence="6" type="ORF">CWS31_010660</name>
</gene>
<feature type="domain" description="PglD N-terminal" evidence="5">
    <location>
        <begin position="4"/>
        <end position="80"/>
    </location>
</feature>
<evidence type="ECO:0000256" key="3">
    <source>
        <dbReference type="ARBA" id="ARBA00022737"/>
    </source>
</evidence>
<keyword evidence="3" id="KW-0677">Repeat</keyword>
<accession>A0ABY3MVZ8</accession>
<name>A0ABY3MVZ8_9GAMM</name>
<dbReference type="SUPFAM" id="SSF51161">
    <property type="entry name" value="Trimeric LpxA-like enzymes"/>
    <property type="match status" value="1"/>
</dbReference>
<keyword evidence="4" id="KW-0012">Acyltransferase</keyword>
<comment type="similarity">
    <text evidence="1">Belongs to the transferase hexapeptide repeat family.</text>
</comment>
<dbReference type="InterPro" id="IPR050179">
    <property type="entry name" value="Trans_hexapeptide_repeat"/>
</dbReference>
<protein>
    <submittedName>
        <fullName evidence="6">Acetyltransferase</fullName>
    </submittedName>
</protein>
<evidence type="ECO:0000259" key="5">
    <source>
        <dbReference type="Pfam" id="PF17836"/>
    </source>
</evidence>
<dbReference type="InterPro" id="IPR001451">
    <property type="entry name" value="Hexapep"/>
</dbReference>
<organism evidence="6 7">
    <name type="scientific">Colwellia echini</name>
    <dbReference type="NCBI Taxonomy" id="1982103"/>
    <lineage>
        <taxon>Bacteria</taxon>
        <taxon>Pseudomonadati</taxon>
        <taxon>Pseudomonadota</taxon>
        <taxon>Gammaproteobacteria</taxon>
        <taxon>Alteromonadales</taxon>
        <taxon>Colwelliaceae</taxon>
        <taxon>Colwellia</taxon>
    </lineage>
</organism>
<reference evidence="6 7" key="1">
    <citation type="submission" date="2019-08" db="EMBL/GenBank/DDBJ databases">
        <title>Microbe sample from Colwellia echini.</title>
        <authorList>
            <person name="Christiansen L."/>
            <person name="Pathiraja D."/>
            <person name="Schultz-Johansen M."/>
            <person name="Choi I.-G."/>
            <person name="Stougaard P."/>
        </authorList>
    </citation>
    <scope>NUCLEOTIDE SEQUENCE [LARGE SCALE GENOMIC DNA]</scope>
    <source>
        <strain evidence="6 7">A3</strain>
    </source>
</reference>
<dbReference type="Pfam" id="PF17836">
    <property type="entry name" value="PglD_N"/>
    <property type="match status" value="1"/>
</dbReference>
<dbReference type="Gene3D" id="2.160.10.10">
    <property type="entry name" value="Hexapeptide repeat proteins"/>
    <property type="match status" value="1"/>
</dbReference>
<dbReference type="PANTHER" id="PTHR43300">
    <property type="entry name" value="ACETYLTRANSFERASE"/>
    <property type="match status" value="1"/>
</dbReference>
<evidence type="ECO:0000313" key="6">
    <source>
        <dbReference type="EMBL" id="TYK65321.1"/>
    </source>
</evidence>
<evidence type="ECO:0000256" key="2">
    <source>
        <dbReference type="ARBA" id="ARBA00022679"/>
    </source>
</evidence>